<dbReference type="GO" id="GO:0005829">
    <property type="term" value="C:cytosol"/>
    <property type="evidence" value="ECO:0007669"/>
    <property type="project" value="TreeGrafter"/>
</dbReference>
<dbReference type="EMBL" id="BRPL01000002">
    <property type="protein sequence ID" value="GLB46414.1"/>
    <property type="molecule type" value="Genomic_DNA"/>
</dbReference>
<keyword evidence="3" id="KW-0963">Cytoplasm</keyword>
<dbReference type="Pfam" id="PF00121">
    <property type="entry name" value="TIM"/>
    <property type="match status" value="1"/>
</dbReference>
<evidence type="ECO:0000313" key="4">
    <source>
        <dbReference type="EMBL" id="GLB46414.1"/>
    </source>
</evidence>
<dbReference type="Proteomes" id="UP001144204">
    <property type="component" value="Unassembled WGS sequence"/>
</dbReference>
<comment type="subcellular location">
    <subcellularLocation>
        <location evidence="3">Cytoplasm</location>
    </subcellularLocation>
</comment>
<keyword evidence="3" id="KW-0324">Glycolysis</keyword>
<dbReference type="RefSeq" id="WP_286135875.1">
    <property type="nucleotide sequence ID" value="NZ_BRPL01000002.1"/>
</dbReference>
<comment type="pathway">
    <text evidence="3">Carbohydrate biosynthesis; gluconeogenesis.</text>
</comment>
<gene>
    <name evidence="4" type="primary">tpiA</name>
    <name evidence="4" type="ORF">WR164_03930</name>
</gene>
<comment type="caution">
    <text evidence="4">The sequence shown here is derived from an EMBL/GenBank/DDBJ whole genome shotgun (WGS) entry which is preliminary data.</text>
</comment>
<dbReference type="AlphaFoldDB" id="A0A9W6AZT0"/>
<reference evidence="4" key="1">
    <citation type="submission" date="2022-07" db="EMBL/GenBank/DDBJ databases">
        <authorList>
            <person name="Kouya T."/>
            <person name="Ishiyama Y."/>
        </authorList>
    </citation>
    <scope>NUCLEOTIDE SEQUENCE</scope>
    <source>
        <strain evidence="4">WR16-4</strain>
    </source>
</reference>
<keyword evidence="3" id="KW-0312">Gluconeogenesis</keyword>
<organism evidence="4 5">
    <name type="scientific">Philodulcilactobacillus myokoensis</name>
    <dbReference type="NCBI Taxonomy" id="2929573"/>
    <lineage>
        <taxon>Bacteria</taxon>
        <taxon>Bacillati</taxon>
        <taxon>Bacillota</taxon>
        <taxon>Bacilli</taxon>
        <taxon>Lactobacillales</taxon>
        <taxon>Lactobacillaceae</taxon>
        <taxon>Philodulcilactobacillus</taxon>
    </lineage>
</organism>
<evidence type="ECO:0000313" key="5">
    <source>
        <dbReference type="Proteomes" id="UP001144204"/>
    </source>
</evidence>
<proteinExistence type="inferred from homology"/>
<dbReference type="GO" id="GO:0019563">
    <property type="term" value="P:glycerol catabolic process"/>
    <property type="evidence" value="ECO:0007669"/>
    <property type="project" value="TreeGrafter"/>
</dbReference>
<dbReference type="PANTHER" id="PTHR21139:SF42">
    <property type="entry name" value="TRIOSEPHOSPHATE ISOMERASE"/>
    <property type="match status" value="1"/>
</dbReference>
<dbReference type="GO" id="GO:0006094">
    <property type="term" value="P:gluconeogenesis"/>
    <property type="evidence" value="ECO:0007669"/>
    <property type="project" value="UniProtKB-KW"/>
</dbReference>
<evidence type="ECO:0000256" key="1">
    <source>
        <dbReference type="ARBA" id="ARBA00007422"/>
    </source>
</evidence>
<sequence length="227" mass="25811">MLCVMNFKTKMPIKSQLKMMKEIEQNQFQPRLLVAPSILEPNHYSNFEIVSQDLTTKARTVGEIPDNALKYYGIKYAFIGHIERRTMLKEDYDVINNKLQNAIRNGITPIITVGLSGDQPSKIINEFNQIVQKVDLNHHKIIVAWESMASDKAGKQMYTNPEAKNIFSTIRKRLDQYNGIQYQLLLGGHVEADEAKLSKEIGIDGVLIGDRFRTFASLKPILDGLSD</sequence>
<dbReference type="InterPro" id="IPR035990">
    <property type="entry name" value="TIM_sf"/>
</dbReference>
<protein>
    <recommendedName>
        <fullName evidence="3">Triosephosphate isomerase</fullName>
        <ecNumber evidence="3">5.3.1.1</ecNumber>
    </recommendedName>
</protein>
<dbReference type="EC" id="5.3.1.1" evidence="3"/>
<accession>A0A9W6AZT0</accession>
<evidence type="ECO:0000256" key="2">
    <source>
        <dbReference type="ARBA" id="ARBA00023235"/>
    </source>
</evidence>
<dbReference type="Gene3D" id="3.20.20.70">
    <property type="entry name" value="Aldolase class I"/>
    <property type="match status" value="1"/>
</dbReference>
<comment type="catalytic activity">
    <reaction evidence="3">
        <text>D-glyceraldehyde 3-phosphate = dihydroxyacetone phosphate</text>
        <dbReference type="Rhea" id="RHEA:18585"/>
        <dbReference type="ChEBI" id="CHEBI:57642"/>
        <dbReference type="ChEBI" id="CHEBI:59776"/>
        <dbReference type="EC" id="5.3.1.1"/>
    </reaction>
</comment>
<dbReference type="InterPro" id="IPR013785">
    <property type="entry name" value="Aldolase_TIM"/>
</dbReference>
<dbReference type="GO" id="GO:0046166">
    <property type="term" value="P:glyceraldehyde-3-phosphate biosynthetic process"/>
    <property type="evidence" value="ECO:0007669"/>
    <property type="project" value="TreeGrafter"/>
</dbReference>
<dbReference type="SUPFAM" id="SSF51351">
    <property type="entry name" value="Triosephosphate isomerase (TIM)"/>
    <property type="match status" value="1"/>
</dbReference>
<name>A0A9W6AZT0_9LACO</name>
<dbReference type="GO" id="GO:0006096">
    <property type="term" value="P:glycolytic process"/>
    <property type="evidence" value="ECO:0007669"/>
    <property type="project" value="UniProtKB-KW"/>
</dbReference>
<comment type="pathway">
    <text evidence="3">Carbohydrate degradation; glycolysis; D-glyceraldehyde 3-phosphate from glycerone phosphate: step 1/1.</text>
</comment>
<reference evidence="4" key="2">
    <citation type="journal article" date="2023" name="PLoS ONE">
        <title>Philodulcilactobacillus myokoensis gen. nov., sp. nov., a fructophilic, acidophilic, and agar-phobic lactic acid bacterium isolated from fermented vegetable extracts.</title>
        <authorList>
            <person name="Kouya T."/>
            <person name="Ishiyama Y."/>
            <person name="Ohashi S."/>
            <person name="Kumakubo R."/>
            <person name="Yamazaki T."/>
            <person name="Otaki T."/>
        </authorList>
    </citation>
    <scope>NUCLEOTIDE SEQUENCE</scope>
    <source>
        <strain evidence="4">WR16-4</strain>
    </source>
</reference>
<comment type="subunit">
    <text evidence="3">Homodimer.</text>
</comment>
<evidence type="ECO:0000256" key="3">
    <source>
        <dbReference type="RuleBase" id="RU363013"/>
    </source>
</evidence>
<dbReference type="GO" id="GO:0004807">
    <property type="term" value="F:triose-phosphate isomerase activity"/>
    <property type="evidence" value="ECO:0007669"/>
    <property type="project" value="UniProtKB-EC"/>
</dbReference>
<comment type="similarity">
    <text evidence="1 3">Belongs to the triosephosphate isomerase family.</text>
</comment>
<keyword evidence="2 3" id="KW-0413">Isomerase</keyword>
<dbReference type="PANTHER" id="PTHR21139">
    <property type="entry name" value="TRIOSEPHOSPHATE ISOMERASE"/>
    <property type="match status" value="1"/>
</dbReference>
<dbReference type="InterPro" id="IPR000652">
    <property type="entry name" value="Triosephosphate_isomerase"/>
</dbReference>
<keyword evidence="5" id="KW-1185">Reference proteome</keyword>
<dbReference type="PROSITE" id="PS51440">
    <property type="entry name" value="TIM_2"/>
    <property type="match status" value="1"/>
</dbReference>